<keyword evidence="4 5" id="KW-0472">Membrane</keyword>
<feature type="transmembrane region" description="Helical" evidence="5">
    <location>
        <begin position="297"/>
        <end position="321"/>
    </location>
</feature>
<dbReference type="GO" id="GO:0089709">
    <property type="term" value="P:L-histidine transmembrane transport"/>
    <property type="evidence" value="ECO:0007669"/>
    <property type="project" value="TreeGrafter"/>
</dbReference>
<feature type="transmembrane region" description="Helical" evidence="5">
    <location>
        <begin position="68"/>
        <end position="90"/>
    </location>
</feature>
<feature type="domain" description="Amino acid transporter transmembrane" evidence="6">
    <location>
        <begin position="127"/>
        <end position="423"/>
    </location>
</feature>
<evidence type="ECO:0000259" key="6">
    <source>
        <dbReference type="Pfam" id="PF01490"/>
    </source>
</evidence>
<dbReference type="GO" id="GO:0015186">
    <property type="term" value="F:L-glutamine transmembrane transporter activity"/>
    <property type="evidence" value="ECO:0007669"/>
    <property type="project" value="TreeGrafter"/>
</dbReference>
<dbReference type="GO" id="GO:0005886">
    <property type="term" value="C:plasma membrane"/>
    <property type="evidence" value="ECO:0007669"/>
    <property type="project" value="TreeGrafter"/>
</dbReference>
<dbReference type="Ensembl" id="ENSEAST00005012921.1">
    <property type="protein sequence ID" value="ENSEASP00005011893.1"/>
    <property type="gene ID" value="ENSEASG00005008319.1"/>
</dbReference>
<evidence type="ECO:0000256" key="3">
    <source>
        <dbReference type="ARBA" id="ARBA00022989"/>
    </source>
</evidence>
<feature type="transmembrane region" description="Helical" evidence="5">
    <location>
        <begin position="367"/>
        <end position="390"/>
    </location>
</feature>
<proteinExistence type="predicted"/>
<dbReference type="AlphaFoldDB" id="A0A8C4LN63"/>
<name>A0A8C4LN63_EQUAS</name>
<keyword evidence="2 5" id="KW-0812">Transmembrane</keyword>
<gene>
    <name evidence="7" type="primary">SLC38A5</name>
</gene>
<feature type="transmembrane region" description="Helical" evidence="5">
    <location>
        <begin position="227"/>
        <end position="245"/>
    </location>
</feature>
<feature type="transmembrane region" description="Helical" evidence="5">
    <location>
        <begin position="402"/>
        <end position="424"/>
    </location>
</feature>
<protein>
    <submittedName>
        <fullName evidence="7">Solute carrier family 38 member 5</fullName>
    </submittedName>
</protein>
<dbReference type="InterPro" id="IPR013057">
    <property type="entry name" value="AA_transpt_TM"/>
</dbReference>
<accession>A0A8C4LN63</accession>
<feature type="transmembrane region" description="Helical" evidence="5">
    <location>
        <begin position="159"/>
        <end position="183"/>
    </location>
</feature>
<evidence type="ECO:0000256" key="5">
    <source>
        <dbReference type="SAM" id="Phobius"/>
    </source>
</evidence>
<keyword evidence="3 5" id="KW-1133">Transmembrane helix</keyword>
<sequence>MAISSAMGMELQDPKINGALPAGAVGYRQEREGFLPSHSAAPGRKPAQFMDFDGKTSFGMSVFNLSNAIMGSGILGLAYAMAHTGVLFFLHARVVTHSVWHLVLDCVSLTDFECLPVWLYVHLRVYWRSFLWLCMCSQLLIFAVGMGVPWFLRLCVLPLAGYLGYTSGLSLTCMLFFLISVIYKKFQLGCVIGRNETATESKGPPDLPLQGFNRSCEAHMFTVDSQMFYTVPIMAFAFVCHPEVLPIYTELYRMQAVANVSIGAMFCMYGLTATFGYLTFYSSVEAEMLHMYSQKDLLILCVRLAVLLAVTLTVPVVLFPIRRALQQLLFPSKAFSWPRHVAIALMLLVLVNVLVICVPTIRDIFGVIGSTSAPSLIFILPSIFYLRIVPSEVEPIYSWPKIQALCFGVLGVLFMAISLGFMFANWATGQSHVSGH</sequence>
<evidence type="ECO:0000256" key="1">
    <source>
        <dbReference type="ARBA" id="ARBA00004141"/>
    </source>
</evidence>
<evidence type="ECO:0000256" key="4">
    <source>
        <dbReference type="ARBA" id="ARBA00023136"/>
    </source>
</evidence>
<dbReference type="GO" id="GO:0032329">
    <property type="term" value="P:serine transport"/>
    <property type="evidence" value="ECO:0007669"/>
    <property type="project" value="TreeGrafter"/>
</dbReference>
<comment type="subcellular location">
    <subcellularLocation>
        <location evidence="1">Membrane</location>
        <topology evidence="1">Multi-pass membrane protein</topology>
    </subcellularLocation>
</comment>
<evidence type="ECO:0000313" key="7">
    <source>
        <dbReference type="Ensembl" id="ENSEASP00005011893.1"/>
    </source>
</evidence>
<dbReference type="Pfam" id="PF01490">
    <property type="entry name" value="Aa_trans"/>
    <property type="match status" value="2"/>
</dbReference>
<reference evidence="7" key="1">
    <citation type="submission" date="2023-03" db="UniProtKB">
        <authorList>
            <consortium name="Ensembl"/>
        </authorList>
    </citation>
    <scope>IDENTIFICATION</scope>
</reference>
<feature type="domain" description="Amino acid transporter transmembrane" evidence="6">
    <location>
        <begin position="55"/>
        <end position="91"/>
    </location>
</feature>
<feature type="transmembrane region" description="Helical" evidence="5">
    <location>
        <begin position="257"/>
        <end position="277"/>
    </location>
</feature>
<feature type="transmembrane region" description="Helical" evidence="5">
    <location>
        <begin position="129"/>
        <end position="152"/>
    </location>
</feature>
<dbReference type="GO" id="GO:0015187">
    <property type="term" value="F:glycine transmembrane transporter activity"/>
    <property type="evidence" value="ECO:0007669"/>
    <property type="project" value="TreeGrafter"/>
</dbReference>
<dbReference type="PANTHER" id="PTHR22950:SF74">
    <property type="entry name" value="SODIUM-COUPLED NEUTRAL AMINO ACID TRANSPORTER 5"/>
    <property type="match status" value="1"/>
</dbReference>
<dbReference type="PANTHER" id="PTHR22950">
    <property type="entry name" value="AMINO ACID TRANSPORTER"/>
    <property type="match status" value="1"/>
</dbReference>
<organism evidence="7">
    <name type="scientific">Equus asinus asinus</name>
    <dbReference type="NCBI Taxonomy" id="83772"/>
    <lineage>
        <taxon>Eukaryota</taxon>
        <taxon>Metazoa</taxon>
        <taxon>Chordata</taxon>
        <taxon>Craniata</taxon>
        <taxon>Vertebrata</taxon>
        <taxon>Euteleostomi</taxon>
        <taxon>Mammalia</taxon>
        <taxon>Eutheria</taxon>
        <taxon>Laurasiatheria</taxon>
        <taxon>Perissodactyla</taxon>
        <taxon>Equidae</taxon>
        <taxon>Equus</taxon>
    </lineage>
</organism>
<feature type="transmembrane region" description="Helical" evidence="5">
    <location>
        <begin position="341"/>
        <end position="361"/>
    </location>
</feature>
<evidence type="ECO:0000256" key="2">
    <source>
        <dbReference type="ARBA" id="ARBA00022692"/>
    </source>
</evidence>